<dbReference type="EMBL" id="JYNV01000126">
    <property type="protein sequence ID" value="KZM25459.1"/>
    <property type="molecule type" value="Genomic_DNA"/>
</dbReference>
<name>A0A163HTG0_DIDRA</name>
<keyword evidence="2" id="KW-1185">Reference proteome</keyword>
<dbReference type="AlphaFoldDB" id="A0A163HTG0"/>
<reference evidence="1 2" key="1">
    <citation type="journal article" date="2016" name="Sci. Rep.">
        <title>Draft genome sequencing and secretome analysis of fungal phytopathogen Ascochyta rabiei provides insight into the necrotrophic effector repertoire.</title>
        <authorList>
            <person name="Verma S."/>
            <person name="Gazara R.K."/>
            <person name="Nizam S."/>
            <person name="Parween S."/>
            <person name="Chattopadhyay D."/>
            <person name="Verma P.K."/>
        </authorList>
    </citation>
    <scope>NUCLEOTIDE SEQUENCE [LARGE SCALE GENOMIC DNA]</scope>
    <source>
        <strain evidence="1 2">ArDII</strain>
    </source>
</reference>
<gene>
    <name evidence="1" type="ORF">ST47_g3383</name>
</gene>
<sequence>MICGSVHAKTPEDVQTLQSPGLIRARPRGGATMMEQGLHPAKDGGYQWRPSTRLVLIMEKDFDMYDKQSA</sequence>
<dbReference type="Proteomes" id="UP000076837">
    <property type="component" value="Unassembled WGS sequence"/>
</dbReference>
<accession>A0A163HTG0</accession>
<evidence type="ECO:0000313" key="2">
    <source>
        <dbReference type="Proteomes" id="UP000076837"/>
    </source>
</evidence>
<proteinExistence type="predicted"/>
<organism evidence="1 2">
    <name type="scientific">Didymella rabiei</name>
    <name type="common">Chickpea ascochyta blight fungus</name>
    <name type="synonym">Mycosphaerella rabiei</name>
    <dbReference type="NCBI Taxonomy" id="5454"/>
    <lineage>
        <taxon>Eukaryota</taxon>
        <taxon>Fungi</taxon>
        <taxon>Dikarya</taxon>
        <taxon>Ascomycota</taxon>
        <taxon>Pezizomycotina</taxon>
        <taxon>Dothideomycetes</taxon>
        <taxon>Pleosporomycetidae</taxon>
        <taxon>Pleosporales</taxon>
        <taxon>Pleosporineae</taxon>
        <taxon>Didymellaceae</taxon>
        <taxon>Ascochyta</taxon>
    </lineage>
</organism>
<protein>
    <submittedName>
        <fullName evidence="1">Uncharacterized protein</fullName>
    </submittedName>
</protein>
<evidence type="ECO:0000313" key="1">
    <source>
        <dbReference type="EMBL" id="KZM25459.1"/>
    </source>
</evidence>
<comment type="caution">
    <text evidence="1">The sequence shown here is derived from an EMBL/GenBank/DDBJ whole genome shotgun (WGS) entry which is preliminary data.</text>
</comment>